<keyword evidence="2 8" id="KW-1003">Cell membrane</keyword>
<evidence type="ECO:0000256" key="2">
    <source>
        <dbReference type="ARBA" id="ARBA00022475"/>
    </source>
</evidence>
<evidence type="ECO:0000256" key="7">
    <source>
        <dbReference type="ARBA" id="ARBA00023211"/>
    </source>
</evidence>
<evidence type="ECO:0000256" key="4">
    <source>
        <dbReference type="ARBA" id="ARBA00022989"/>
    </source>
</evidence>
<protein>
    <recommendedName>
        <fullName evidence="8">Putative manganese efflux pump MntP</fullName>
    </recommendedName>
</protein>
<proteinExistence type="inferred from homology"/>
<keyword evidence="6 8" id="KW-0472">Membrane</keyword>
<comment type="caution">
    <text evidence="10">The sequence shown here is derived from an EMBL/GenBank/DDBJ whole genome shotgun (WGS) entry which is preliminary data.</text>
</comment>
<accession>A0A0U1Q033</accession>
<reference evidence="10 11" key="1">
    <citation type="submission" date="2015-05" db="EMBL/GenBank/DDBJ databases">
        <title>Draft genome sequence of Lampropedia sp. CT6, isolated from the microbial mat of a hot water spring, located at Manikaran, India.</title>
        <authorList>
            <person name="Tripathi C."/>
            <person name="Rani P."/>
            <person name="Mahato N.K."/>
            <person name="Lal R."/>
        </authorList>
    </citation>
    <scope>NUCLEOTIDE SEQUENCE [LARGE SCALE GENOMIC DNA]</scope>
    <source>
        <strain evidence="10 11">CT6</strain>
    </source>
</reference>
<keyword evidence="7 8" id="KW-0464">Manganese</keyword>
<evidence type="ECO:0000313" key="11">
    <source>
        <dbReference type="Proteomes" id="UP000050580"/>
    </source>
</evidence>
<dbReference type="Pfam" id="PF02659">
    <property type="entry name" value="Mntp"/>
    <property type="match status" value="1"/>
</dbReference>
<dbReference type="InterPro" id="IPR022929">
    <property type="entry name" value="Put_MntP"/>
</dbReference>
<dbReference type="HAMAP" id="MF_01521">
    <property type="entry name" value="MntP_pump"/>
    <property type="match status" value="1"/>
</dbReference>
<evidence type="ECO:0000256" key="8">
    <source>
        <dbReference type="HAMAP-Rule" id="MF_01521"/>
    </source>
</evidence>
<dbReference type="PANTHER" id="PTHR35529:SF1">
    <property type="entry name" value="MANGANESE EFFLUX PUMP MNTP-RELATED"/>
    <property type="match status" value="1"/>
</dbReference>
<comment type="function">
    <text evidence="8">Probably functions as a manganese efflux pump.</text>
</comment>
<dbReference type="InterPro" id="IPR003810">
    <property type="entry name" value="Mntp/YtaF"/>
</dbReference>
<keyword evidence="1 8" id="KW-0813">Transport</keyword>
<feature type="chain" id="PRO_5006713040" description="Putative manganese efflux pump MntP" evidence="9">
    <location>
        <begin position="20"/>
        <end position="200"/>
    </location>
</feature>
<evidence type="ECO:0000256" key="5">
    <source>
        <dbReference type="ARBA" id="ARBA00023065"/>
    </source>
</evidence>
<dbReference type="PATRIC" id="fig|1610491.3.peg.1360"/>
<feature type="transmembrane region" description="Helical" evidence="8">
    <location>
        <begin position="35"/>
        <end position="57"/>
    </location>
</feature>
<dbReference type="RefSeq" id="WP_046741509.1">
    <property type="nucleotide sequence ID" value="NZ_LBNQ01000022.1"/>
</dbReference>
<comment type="subcellular location">
    <subcellularLocation>
        <location evidence="8">Cell membrane</location>
        <topology evidence="8">Multi-pass membrane protein</topology>
    </subcellularLocation>
</comment>
<dbReference type="AlphaFoldDB" id="A0A0U1Q033"/>
<dbReference type="STRING" id="1610491.AAV94_06410"/>
<organism evidence="10 11">
    <name type="scientific">Lampropedia cohaerens</name>
    <dbReference type="NCBI Taxonomy" id="1610491"/>
    <lineage>
        <taxon>Bacteria</taxon>
        <taxon>Pseudomonadati</taxon>
        <taxon>Pseudomonadota</taxon>
        <taxon>Betaproteobacteria</taxon>
        <taxon>Burkholderiales</taxon>
        <taxon>Comamonadaceae</taxon>
        <taxon>Lampropedia</taxon>
    </lineage>
</organism>
<dbReference type="OrthoDB" id="9811590at2"/>
<dbReference type="GO" id="GO:0005384">
    <property type="term" value="F:manganese ion transmembrane transporter activity"/>
    <property type="evidence" value="ECO:0007669"/>
    <property type="project" value="UniProtKB-UniRule"/>
</dbReference>
<keyword evidence="4 8" id="KW-1133">Transmembrane helix</keyword>
<evidence type="ECO:0000256" key="3">
    <source>
        <dbReference type="ARBA" id="ARBA00022692"/>
    </source>
</evidence>
<feature type="transmembrane region" description="Helical" evidence="8">
    <location>
        <begin position="177"/>
        <end position="198"/>
    </location>
</feature>
<keyword evidence="9" id="KW-0732">Signal</keyword>
<keyword evidence="3 8" id="KW-0812">Transmembrane</keyword>
<gene>
    <name evidence="8" type="primary">mntP</name>
    <name evidence="10" type="ORF">AAV94_06410</name>
</gene>
<dbReference type="GO" id="GO:0005886">
    <property type="term" value="C:plasma membrane"/>
    <property type="evidence" value="ECO:0007669"/>
    <property type="project" value="UniProtKB-SubCell"/>
</dbReference>
<feature type="transmembrane region" description="Helical" evidence="8">
    <location>
        <begin position="116"/>
        <end position="138"/>
    </location>
</feature>
<feature type="transmembrane region" description="Helical" evidence="8">
    <location>
        <begin position="144"/>
        <end position="165"/>
    </location>
</feature>
<dbReference type="Proteomes" id="UP000050580">
    <property type="component" value="Unassembled WGS sequence"/>
</dbReference>
<sequence>MNPFSVFLLGMAMSTDAFAAAIAKGTALVKPRLSQALAIGLMFGTIEALTPAIGWWLGSFAAAAIARYDHWVAFAMLVGLGMHSIMQARSDDAPKAETAGDDALPVLQSDNTLRTWLAVALTGLATSIDALAVGVGLAFVDVSILQVCIVIGLCTGAMVTLGILAGHRVGARFGRKAEMLGGVVLMGIGAIILCEHITGG</sequence>
<name>A0A0U1Q033_9BURK</name>
<dbReference type="EMBL" id="LBNQ01000022">
    <property type="protein sequence ID" value="KKW68110.1"/>
    <property type="molecule type" value="Genomic_DNA"/>
</dbReference>
<keyword evidence="11" id="KW-1185">Reference proteome</keyword>
<evidence type="ECO:0000313" key="10">
    <source>
        <dbReference type="EMBL" id="KKW68110.1"/>
    </source>
</evidence>
<comment type="caution">
    <text evidence="8">Lacks conserved residue(s) required for the propagation of feature annotation.</text>
</comment>
<keyword evidence="5 8" id="KW-0406">Ion transport</keyword>
<evidence type="ECO:0000256" key="9">
    <source>
        <dbReference type="SAM" id="SignalP"/>
    </source>
</evidence>
<comment type="similarity">
    <text evidence="8">Belongs to the MntP (TC 9.B.29) family.</text>
</comment>
<feature type="signal peptide" evidence="9">
    <location>
        <begin position="1"/>
        <end position="19"/>
    </location>
</feature>
<evidence type="ECO:0000256" key="6">
    <source>
        <dbReference type="ARBA" id="ARBA00023136"/>
    </source>
</evidence>
<evidence type="ECO:0000256" key="1">
    <source>
        <dbReference type="ARBA" id="ARBA00022448"/>
    </source>
</evidence>
<dbReference type="PANTHER" id="PTHR35529">
    <property type="entry name" value="MANGANESE EFFLUX PUMP MNTP-RELATED"/>
    <property type="match status" value="1"/>
</dbReference>